<dbReference type="Proteomes" id="UP000054166">
    <property type="component" value="Unassembled WGS sequence"/>
</dbReference>
<dbReference type="InterPro" id="IPR014001">
    <property type="entry name" value="Helicase_ATP-bd"/>
</dbReference>
<dbReference type="GO" id="GO:0016787">
    <property type="term" value="F:hydrolase activity"/>
    <property type="evidence" value="ECO:0007669"/>
    <property type="project" value="UniProtKB-KW"/>
</dbReference>
<dbReference type="InterPro" id="IPR001650">
    <property type="entry name" value="Helicase_C-like"/>
</dbReference>
<evidence type="ECO:0000256" key="2">
    <source>
        <dbReference type="ARBA" id="ARBA00007025"/>
    </source>
</evidence>
<dbReference type="GO" id="GO:0005694">
    <property type="term" value="C:chromosome"/>
    <property type="evidence" value="ECO:0007669"/>
    <property type="project" value="UniProtKB-ARBA"/>
</dbReference>
<dbReference type="InterPro" id="IPR049730">
    <property type="entry name" value="SNF2/RAD54-like_C"/>
</dbReference>
<feature type="domain" description="Helicase ATP-binding" evidence="12">
    <location>
        <begin position="579"/>
        <end position="754"/>
    </location>
</feature>
<protein>
    <recommendedName>
        <fullName evidence="3">DNA helicase</fullName>
        <ecNumber evidence="3">3.6.4.12</ecNumber>
    </recommendedName>
</protein>
<dbReference type="InParanoid" id="A0A0C3BDV9"/>
<feature type="region of interest" description="Disordered" evidence="11">
    <location>
        <begin position="217"/>
        <end position="251"/>
    </location>
</feature>
<dbReference type="Pfam" id="PF00271">
    <property type="entry name" value="Helicase_C"/>
    <property type="match status" value="1"/>
</dbReference>
<accession>A0A0C3BDV9</accession>
<dbReference type="PANTHER" id="PTHR10799">
    <property type="entry name" value="SNF2/RAD54 HELICASE FAMILY"/>
    <property type="match status" value="1"/>
</dbReference>
<evidence type="ECO:0000256" key="9">
    <source>
        <dbReference type="ARBA" id="ARBA00023125"/>
    </source>
</evidence>
<dbReference type="CDD" id="cd18793">
    <property type="entry name" value="SF2_C_SNF"/>
    <property type="match status" value="1"/>
</dbReference>
<dbReference type="PROSITE" id="PS51192">
    <property type="entry name" value="HELICASE_ATP_BIND_1"/>
    <property type="match status" value="1"/>
</dbReference>
<dbReference type="SUPFAM" id="SSF81585">
    <property type="entry name" value="PsbU/PolX domain-like"/>
    <property type="match status" value="1"/>
</dbReference>
<comment type="subcellular location">
    <subcellularLocation>
        <location evidence="1">Nucleus</location>
    </subcellularLocation>
</comment>
<feature type="compositionally biased region" description="Low complexity" evidence="11">
    <location>
        <begin position="233"/>
        <end position="248"/>
    </location>
</feature>
<dbReference type="HOGENOM" id="CLU_000315_16_1_1"/>
<evidence type="ECO:0000256" key="4">
    <source>
        <dbReference type="ARBA" id="ARBA00022741"/>
    </source>
</evidence>
<evidence type="ECO:0000259" key="12">
    <source>
        <dbReference type="PROSITE" id="PS51192"/>
    </source>
</evidence>
<keyword evidence="10" id="KW-0539">Nucleus</keyword>
<feature type="compositionally biased region" description="Low complexity" evidence="11">
    <location>
        <begin position="26"/>
        <end position="47"/>
    </location>
</feature>
<keyword evidence="4" id="KW-0547">Nucleotide-binding</keyword>
<keyword evidence="7" id="KW-0067">ATP-binding</keyword>
<name>A0A0C3BDV9_PILCF</name>
<dbReference type="SMART" id="SM00487">
    <property type="entry name" value="DEXDc"/>
    <property type="match status" value="1"/>
</dbReference>
<evidence type="ECO:0000313" key="14">
    <source>
        <dbReference type="EMBL" id="KIM75492.1"/>
    </source>
</evidence>
<dbReference type="Gene3D" id="3.40.50.300">
    <property type="entry name" value="P-loop containing nucleotide triphosphate hydrolases"/>
    <property type="match status" value="1"/>
</dbReference>
<evidence type="ECO:0000256" key="3">
    <source>
        <dbReference type="ARBA" id="ARBA00012551"/>
    </source>
</evidence>
<organism evidence="14 15">
    <name type="scientific">Piloderma croceum (strain F 1598)</name>
    <dbReference type="NCBI Taxonomy" id="765440"/>
    <lineage>
        <taxon>Eukaryota</taxon>
        <taxon>Fungi</taxon>
        <taxon>Dikarya</taxon>
        <taxon>Basidiomycota</taxon>
        <taxon>Agaricomycotina</taxon>
        <taxon>Agaricomycetes</taxon>
        <taxon>Agaricomycetidae</taxon>
        <taxon>Atheliales</taxon>
        <taxon>Atheliaceae</taxon>
        <taxon>Piloderma</taxon>
    </lineage>
</organism>
<keyword evidence="9" id="KW-0238">DNA-binding</keyword>
<dbReference type="InterPro" id="IPR027417">
    <property type="entry name" value="P-loop_NTPase"/>
</dbReference>
<evidence type="ECO:0000259" key="13">
    <source>
        <dbReference type="PROSITE" id="PS51194"/>
    </source>
</evidence>
<dbReference type="SMART" id="SM00490">
    <property type="entry name" value="HELICc"/>
    <property type="match status" value="1"/>
</dbReference>
<evidence type="ECO:0000256" key="6">
    <source>
        <dbReference type="ARBA" id="ARBA00022806"/>
    </source>
</evidence>
<dbReference type="GO" id="GO:0003678">
    <property type="term" value="F:DNA helicase activity"/>
    <property type="evidence" value="ECO:0007669"/>
    <property type="project" value="UniProtKB-EC"/>
</dbReference>
<evidence type="ECO:0000256" key="10">
    <source>
        <dbReference type="ARBA" id="ARBA00023242"/>
    </source>
</evidence>
<dbReference type="EC" id="3.6.4.12" evidence="3"/>
<evidence type="ECO:0000313" key="15">
    <source>
        <dbReference type="Proteomes" id="UP000054166"/>
    </source>
</evidence>
<evidence type="ECO:0000256" key="7">
    <source>
        <dbReference type="ARBA" id="ARBA00022840"/>
    </source>
</evidence>
<feature type="region of interest" description="Disordered" evidence="11">
    <location>
        <begin position="157"/>
        <end position="203"/>
    </location>
</feature>
<evidence type="ECO:0000256" key="11">
    <source>
        <dbReference type="SAM" id="MobiDB-lite"/>
    </source>
</evidence>
<proteinExistence type="inferred from homology"/>
<evidence type="ECO:0000256" key="8">
    <source>
        <dbReference type="ARBA" id="ARBA00022853"/>
    </source>
</evidence>
<feature type="region of interest" description="Disordered" evidence="11">
    <location>
        <begin position="364"/>
        <end position="407"/>
    </location>
</feature>
<dbReference type="GO" id="GO:0005524">
    <property type="term" value="F:ATP binding"/>
    <property type="evidence" value="ECO:0007669"/>
    <property type="project" value="UniProtKB-KW"/>
</dbReference>
<dbReference type="PROSITE" id="PS51194">
    <property type="entry name" value="HELICASE_CTER"/>
    <property type="match status" value="1"/>
</dbReference>
<reference evidence="14 15" key="1">
    <citation type="submission" date="2014-04" db="EMBL/GenBank/DDBJ databases">
        <authorList>
            <consortium name="DOE Joint Genome Institute"/>
            <person name="Kuo A."/>
            <person name="Tarkka M."/>
            <person name="Buscot F."/>
            <person name="Kohler A."/>
            <person name="Nagy L.G."/>
            <person name="Floudas D."/>
            <person name="Copeland A."/>
            <person name="Barry K.W."/>
            <person name="Cichocki N."/>
            <person name="Veneault-Fourrey C."/>
            <person name="LaButti K."/>
            <person name="Lindquist E.A."/>
            <person name="Lipzen A."/>
            <person name="Lundell T."/>
            <person name="Morin E."/>
            <person name="Murat C."/>
            <person name="Sun H."/>
            <person name="Tunlid A."/>
            <person name="Henrissat B."/>
            <person name="Grigoriev I.V."/>
            <person name="Hibbett D.S."/>
            <person name="Martin F."/>
            <person name="Nordberg H.P."/>
            <person name="Cantor M.N."/>
            <person name="Hua S.X."/>
        </authorList>
    </citation>
    <scope>NUCLEOTIDE SEQUENCE [LARGE SCALE GENOMIC DNA]</scope>
    <source>
        <strain evidence="14 15">F 1598</strain>
    </source>
</reference>
<feature type="compositionally biased region" description="Basic residues" evidence="11">
    <location>
        <begin position="858"/>
        <end position="868"/>
    </location>
</feature>
<dbReference type="EMBL" id="KN833046">
    <property type="protein sequence ID" value="KIM75492.1"/>
    <property type="molecule type" value="Genomic_DNA"/>
</dbReference>
<gene>
    <name evidence="14" type="ORF">PILCRDRAFT_827201</name>
</gene>
<keyword evidence="6" id="KW-0347">Helicase</keyword>
<reference evidence="15" key="2">
    <citation type="submission" date="2015-01" db="EMBL/GenBank/DDBJ databases">
        <title>Evolutionary Origins and Diversification of the Mycorrhizal Mutualists.</title>
        <authorList>
            <consortium name="DOE Joint Genome Institute"/>
            <consortium name="Mycorrhizal Genomics Consortium"/>
            <person name="Kohler A."/>
            <person name="Kuo A."/>
            <person name="Nagy L.G."/>
            <person name="Floudas D."/>
            <person name="Copeland A."/>
            <person name="Barry K.W."/>
            <person name="Cichocki N."/>
            <person name="Veneault-Fourrey C."/>
            <person name="LaButti K."/>
            <person name="Lindquist E.A."/>
            <person name="Lipzen A."/>
            <person name="Lundell T."/>
            <person name="Morin E."/>
            <person name="Murat C."/>
            <person name="Riley R."/>
            <person name="Ohm R."/>
            <person name="Sun H."/>
            <person name="Tunlid A."/>
            <person name="Henrissat B."/>
            <person name="Grigoriev I.V."/>
            <person name="Hibbett D.S."/>
            <person name="Martin F."/>
        </authorList>
    </citation>
    <scope>NUCLEOTIDE SEQUENCE [LARGE SCALE GENOMIC DNA]</scope>
    <source>
        <strain evidence="15">F 1598</strain>
    </source>
</reference>
<keyword evidence="8" id="KW-0156">Chromatin regulator</keyword>
<dbReference type="AlphaFoldDB" id="A0A0C3BDV9"/>
<comment type="similarity">
    <text evidence="2">Belongs to the SNF2/RAD54 helicase family.</text>
</comment>
<dbReference type="STRING" id="765440.A0A0C3BDV9"/>
<dbReference type="InterPro" id="IPR038718">
    <property type="entry name" value="SNF2-like_sf"/>
</dbReference>
<keyword evidence="15" id="KW-1185">Reference proteome</keyword>
<dbReference type="GO" id="GO:0003677">
    <property type="term" value="F:DNA binding"/>
    <property type="evidence" value="ECO:0007669"/>
    <property type="project" value="UniProtKB-KW"/>
</dbReference>
<dbReference type="GO" id="GO:0140658">
    <property type="term" value="F:ATP-dependent chromatin remodeler activity"/>
    <property type="evidence" value="ECO:0007669"/>
    <property type="project" value="UniProtKB-ARBA"/>
</dbReference>
<dbReference type="InterPro" id="IPR000330">
    <property type="entry name" value="SNF2_N"/>
</dbReference>
<dbReference type="OrthoDB" id="5857104at2759"/>
<evidence type="ECO:0000256" key="1">
    <source>
        <dbReference type="ARBA" id="ARBA00004123"/>
    </source>
</evidence>
<feature type="region of interest" description="Disordered" evidence="11">
    <location>
        <begin position="15"/>
        <end position="100"/>
    </location>
</feature>
<dbReference type="CDD" id="cd17998">
    <property type="entry name" value="DEXHc_SMARCAD1"/>
    <property type="match status" value="1"/>
</dbReference>
<sequence>MSAHREEAAARKLALDTLKFKKSQKSRSTPVDSVASSSSSVTPSPAAFNAPPPQSRDATIPSRYFPSTPVSQGNVLVPSSSPLNPDANYRSYPSHNHSQNHDMTAIPGLIHTNGWGSGESFGGDPLSAPSGFANYNGAPHASLPRQWGDHVRRMSDVQGMDVDGPPRKRLRGESQQAPGFPGSPDIRLPGQSNRTLHSGVGDFSFSSEEAMPEIRDLFDSPSKPRIVREQPDSHGSTPSGTTPSVTSHAEIEDPKFIRFSLTMPQHRKDVVRLAWQQTNGDARTASDLLQDQIWLRNPSGSTQPSPEVVGRVKEVDETTKAQRAAVRELGKNSLIYANRPAPRISTPPTSKSAILALSSPITPLSPDVSRPRAKRAKKTVVDSDSETEAEDIRHISKRQKTTSDESRALDYLNNAGSDGLQELTGCTPPQADKIMELRPFHDVDDLNAKLGQGRKKAGPGGISPRMFEDCITIFEGYGMVDGILADCEEIGANLRDAIASWTSSEEKGKGKQKGDSLVSAISSGGSPAIGQVEDGALSLLSLEAVQAHAANDFIAKQPSSLREGTVLKDYQLLGVNWLNLLYRQDLSCILADDMGLGKTIQVISFFAHLKEQGSKGPHLIVVPSSTLENWLREFKQFAPDISVVAYYAGKEERPRLRQDLLESQASTSKKGVGWEVLVTTYNLAQGDDRDRKFFRRIEWDTCVFDEGHVLKNFQSQRYQSLIKYGSKWRLLLTGTPLQNNLQELVSLMNFILPSHFADAMDSLRTIFKVKGDTKVSLLAQERVSRAKKMMTPFVLRRRKDQVAKELPKKTERIEWCDMTDLQRSIYNDALQRSRKTIFDVESGTTTPTEELAENGRGKPAKKKTRATARPKDKLYLENSSNVLMDLRKASLHPMLFRRRFTDQTLTAVTKLLMKEPDFKKRNAVSEFVKEDMEVMTDAELQIFFAEYKATRKFLQKDSCYLEAGKVMVLLKLLDEYIGQRRKVLVFSQFTQILDILMAVLKQKDINYLLLTGSTSVDVRQSLVDQFNNDEDMSLPVFLLSTKAGGVGLNLTRASVVILFDQDFNPHNDKQAQDRAYRIGQTRDVDVVRLITRGTIEEDILKLGRTKLALDNAVAGETEGDSKGESAPEREMKTSLMNVLRKQFEQQNGGDGAVVVGEVVIPDEATE</sequence>
<dbReference type="Gene3D" id="3.40.50.10810">
    <property type="entry name" value="Tandem AAA-ATPase domain"/>
    <property type="match status" value="1"/>
</dbReference>
<dbReference type="SUPFAM" id="SSF52540">
    <property type="entry name" value="P-loop containing nucleoside triphosphate hydrolases"/>
    <property type="match status" value="2"/>
</dbReference>
<dbReference type="FunFam" id="3.40.50.10810:FF:000014">
    <property type="entry name" value="SWI/SNF-related matrix-associated actin-dependent regulator of chromatin subfamily A containing DEAD/H box 1"/>
    <property type="match status" value="1"/>
</dbReference>
<dbReference type="FunCoup" id="A0A0C3BDV9">
    <property type="interactions" value="962"/>
</dbReference>
<feature type="domain" description="Helicase C-terminal" evidence="13">
    <location>
        <begin position="972"/>
        <end position="1134"/>
    </location>
</feature>
<feature type="compositionally biased region" description="Polar residues" evidence="11">
    <location>
        <begin position="68"/>
        <end position="83"/>
    </location>
</feature>
<dbReference type="Pfam" id="PF00176">
    <property type="entry name" value="SNF2-rel_dom"/>
    <property type="match status" value="1"/>
</dbReference>
<feature type="region of interest" description="Disordered" evidence="11">
    <location>
        <begin position="842"/>
        <end position="868"/>
    </location>
</feature>
<dbReference type="GO" id="GO:0005634">
    <property type="term" value="C:nucleus"/>
    <property type="evidence" value="ECO:0007669"/>
    <property type="project" value="UniProtKB-SubCell"/>
</dbReference>
<evidence type="ECO:0000256" key="5">
    <source>
        <dbReference type="ARBA" id="ARBA00022801"/>
    </source>
</evidence>
<keyword evidence="5" id="KW-0378">Hydrolase</keyword>